<reference evidence="3 4" key="1">
    <citation type="submission" date="2014-06" db="EMBL/GenBank/DDBJ databases">
        <title>Evolutionary Origins and Diversification of the Mycorrhizal Mutualists.</title>
        <authorList>
            <consortium name="DOE Joint Genome Institute"/>
            <consortium name="Mycorrhizal Genomics Consortium"/>
            <person name="Kohler A."/>
            <person name="Kuo A."/>
            <person name="Nagy L.G."/>
            <person name="Floudas D."/>
            <person name="Copeland A."/>
            <person name="Barry K.W."/>
            <person name="Cichocki N."/>
            <person name="Veneault-Fourrey C."/>
            <person name="LaButti K."/>
            <person name="Lindquist E.A."/>
            <person name="Lipzen A."/>
            <person name="Lundell T."/>
            <person name="Morin E."/>
            <person name="Murat C."/>
            <person name="Riley R."/>
            <person name="Ohm R."/>
            <person name="Sun H."/>
            <person name="Tunlid A."/>
            <person name="Henrissat B."/>
            <person name="Grigoriev I.V."/>
            <person name="Hibbett D.S."/>
            <person name="Martin F."/>
        </authorList>
    </citation>
    <scope>NUCLEOTIDE SEQUENCE [LARGE SCALE GENOMIC DNA]</scope>
    <source>
        <strain evidence="3 4">SS14</strain>
    </source>
</reference>
<proteinExistence type="predicted"/>
<accession>A0A0C9VLI1</accession>
<evidence type="ECO:0000313" key="4">
    <source>
        <dbReference type="Proteomes" id="UP000054279"/>
    </source>
</evidence>
<evidence type="ECO:0000313" key="3">
    <source>
        <dbReference type="EMBL" id="KIJ42607.1"/>
    </source>
</evidence>
<dbReference type="PANTHER" id="PTHR13466">
    <property type="entry name" value="TEX2 PROTEIN-RELATED"/>
    <property type="match status" value="1"/>
</dbReference>
<evidence type="ECO:0000256" key="1">
    <source>
        <dbReference type="ARBA" id="ARBA00004586"/>
    </source>
</evidence>
<dbReference type="GO" id="GO:0005789">
    <property type="term" value="C:endoplasmic reticulum membrane"/>
    <property type="evidence" value="ECO:0007669"/>
    <property type="project" value="UniProtKB-SubCell"/>
</dbReference>
<feature type="region of interest" description="Disordered" evidence="2">
    <location>
        <begin position="1"/>
        <end position="26"/>
    </location>
</feature>
<dbReference type="GO" id="GO:1990456">
    <property type="term" value="P:mitochondrion-endoplasmic reticulum membrane tethering"/>
    <property type="evidence" value="ECO:0007669"/>
    <property type="project" value="TreeGrafter"/>
</dbReference>
<dbReference type="GO" id="GO:0032865">
    <property type="term" value="C:ERMES complex"/>
    <property type="evidence" value="ECO:0007669"/>
    <property type="project" value="TreeGrafter"/>
</dbReference>
<dbReference type="PANTHER" id="PTHR13466:SF19">
    <property type="entry name" value="NUCLEUS-VACUOLE JUNCTION PROTEIN 2"/>
    <property type="match status" value="1"/>
</dbReference>
<feature type="compositionally biased region" description="Basic residues" evidence="2">
    <location>
        <begin position="393"/>
        <end position="405"/>
    </location>
</feature>
<protein>
    <submittedName>
        <fullName evidence="3">Uncharacterized protein</fullName>
    </submittedName>
</protein>
<gene>
    <name evidence="3" type="ORF">M422DRAFT_254045</name>
</gene>
<dbReference type="HOGENOM" id="CLU_638049_0_0_1"/>
<comment type="subcellular location">
    <subcellularLocation>
        <location evidence="1">Endoplasmic reticulum membrane</location>
    </subcellularLocation>
</comment>
<dbReference type="EMBL" id="KN837128">
    <property type="protein sequence ID" value="KIJ42607.1"/>
    <property type="molecule type" value="Genomic_DNA"/>
</dbReference>
<name>A0A0C9VLI1_SPHS4</name>
<evidence type="ECO:0000256" key="2">
    <source>
        <dbReference type="SAM" id="MobiDB-lite"/>
    </source>
</evidence>
<sequence length="430" mass="47321">MSSADEQCQPLHLVHLDKPPQEAPPSTISTTLKAWLTVFSTHDRRMHGVRTTHTSPSSKPYEVSLVLAVAVKKLVGNMIVKIKKPPSNRIWYTFITMPQTNISIEPVVSDRQIRWRMVLSIIESKLKEIPCSADTRIVVLPYMDNIPFFDTIAYDLRGSIFAEAFACPTTTTTTITTTITTTTSVTTITVTPEKNTVVKDRTTAGVDDGLNLPGGFGGSTSDADSDENGTLLGKGDAENLRKGRTWFWMGGQGDDEANTSMDTTTTTQDDFAAAATKSTDVIINVNINTGDSTTAPAVGSISRSASISTDTLAILPRTQPRRQITRCNVIHYHLQHNIHIFGPASTPFALPIRISPLFTTYNASHNTHLYNNNHIHISILLRRPIPFLSPPHHLPHPPQHPRKPPLLHSSQPSDRVPPSSRKLCATWSEC</sequence>
<keyword evidence="4" id="KW-1185">Reference proteome</keyword>
<dbReference type="GO" id="GO:0008289">
    <property type="term" value="F:lipid binding"/>
    <property type="evidence" value="ECO:0007669"/>
    <property type="project" value="TreeGrafter"/>
</dbReference>
<organism evidence="3 4">
    <name type="scientific">Sphaerobolus stellatus (strain SS14)</name>
    <dbReference type="NCBI Taxonomy" id="990650"/>
    <lineage>
        <taxon>Eukaryota</taxon>
        <taxon>Fungi</taxon>
        <taxon>Dikarya</taxon>
        <taxon>Basidiomycota</taxon>
        <taxon>Agaricomycotina</taxon>
        <taxon>Agaricomycetes</taxon>
        <taxon>Phallomycetidae</taxon>
        <taxon>Geastrales</taxon>
        <taxon>Sphaerobolaceae</taxon>
        <taxon>Sphaerobolus</taxon>
    </lineage>
</organism>
<feature type="region of interest" description="Disordered" evidence="2">
    <location>
        <begin position="209"/>
        <end position="234"/>
    </location>
</feature>
<dbReference type="CDD" id="cd21675">
    <property type="entry name" value="SMP_TEX2"/>
    <property type="match status" value="1"/>
</dbReference>
<dbReference type="GO" id="GO:0015914">
    <property type="term" value="P:phospholipid transport"/>
    <property type="evidence" value="ECO:0007669"/>
    <property type="project" value="TreeGrafter"/>
</dbReference>
<feature type="region of interest" description="Disordered" evidence="2">
    <location>
        <begin position="390"/>
        <end position="422"/>
    </location>
</feature>
<dbReference type="AlphaFoldDB" id="A0A0C9VLI1"/>
<dbReference type="Proteomes" id="UP000054279">
    <property type="component" value="Unassembled WGS sequence"/>
</dbReference>
<dbReference type="OrthoDB" id="26740at2759"/>